<keyword evidence="1" id="KW-0472">Membrane</keyword>
<dbReference type="Pfam" id="PF00561">
    <property type="entry name" value="Abhydrolase_1"/>
    <property type="match status" value="1"/>
</dbReference>
<feature type="domain" description="AB hydrolase-1" evidence="2">
    <location>
        <begin position="116"/>
        <end position="208"/>
    </location>
</feature>
<name>A0A507DQK1_9FUNG</name>
<proteinExistence type="predicted"/>
<dbReference type="EMBL" id="QEAN01000022">
    <property type="protein sequence ID" value="TPX53100.1"/>
    <property type="molecule type" value="Genomic_DNA"/>
</dbReference>
<evidence type="ECO:0000313" key="4">
    <source>
        <dbReference type="Proteomes" id="UP000317494"/>
    </source>
</evidence>
<feature type="transmembrane region" description="Helical" evidence="1">
    <location>
        <begin position="6"/>
        <end position="27"/>
    </location>
</feature>
<evidence type="ECO:0000256" key="1">
    <source>
        <dbReference type="SAM" id="Phobius"/>
    </source>
</evidence>
<keyword evidence="1" id="KW-0812">Transmembrane</keyword>
<dbReference type="PANTHER" id="PTHR12277">
    <property type="entry name" value="ALPHA/BETA HYDROLASE DOMAIN-CONTAINING PROTEIN"/>
    <property type="match status" value="1"/>
</dbReference>
<evidence type="ECO:0000259" key="2">
    <source>
        <dbReference type="Pfam" id="PF00561"/>
    </source>
</evidence>
<keyword evidence="1" id="KW-1133">Transmembrane helix</keyword>
<dbReference type="SUPFAM" id="SSF53474">
    <property type="entry name" value="alpha/beta-Hydrolases"/>
    <property type="match status" value="1"/>
</dbReference>
<sequence>MGMAVLITAPLYIIFIWALIIVLLVILPEQLQPFLVYLHWVRFPLGKLDKGERFGFRARTVRNVAIKTADGIVLAAWHILPRSAGEKISTRAKDHQPERDIDDHFDDLMSKCKTCFIYFHGNAANRAAPNRVSFYREVLQRADGEAHIIALDYRGFGDSCGARPSERGLQLDAQAVWEWVVRRVSPNAKVYLVGHSLGTGVATYLAAHLMAEAESNRSRTADGLILVAPYKSVPDAALTYPTVPLLMPFRAHPAVSALACRCVGEKWDSMENIKALSPMPILILHGAKDWEIPPSHSAALFESACIYRSPSSARLHSIQEPIRGAPASSPPRKRRNSLFSAMKISTEGTLHVSTDNKVWYLEVARATHNNVGYFDIVPETLTTWLQVSSE</sequence>
<comment type="caution">
    <text evidence="3">The sequence shown here is derived from an EMBL/GenBank/DDBJ whole genome shotgun (WGS) entry which is preliminary data.</text>
</comment>
<reference evidence="3 4" key="1">
    <citation type="journal article" date="2019" name="Sci. Rep.">
        <title>Comparative genomics of chytrid fungi reveal insights into the obligate biotrophic and pathogenic lifestyle of Synchytrium endobioticum.</title>
        <authorList>
            <person name="van de Vossenberg B.T.L.H."/>
            <person name="Warris S."/>
            <person name="Nguyen H.D.T."/>
            <person name="van Gent-Pelzer M.P.E."/>
            <person name="Joly D.L."/>
            <person name="van de Geest H.C."/>
            <person name="Bonants P.J.M."/>
            <person name="Smith D.S."/>
            <person name="Levesque C.A."/>
            <person name="van der Lee T.A.J."/>
        </authorList>
    </citation>
    <scope>NUCLEOTIDE SEQUENCE [LARGE SCALE GENOMIC DNA]</scope>
    <source>
        <strain evidence="3 4">MB42</strain>
    </source>
</reference>
<dbReference type="Gene3D" id="3.40.50.1820">
    <property type="entry name" value="alpha/beta hydrolase"/>
    <property type="match status" value="1"/>
</dbReference>
<dbReference type="InterPro" id="IPR029058">
    <property type="entry name" value="AB_hydrolase_fold"/>
</dbReference>
<dbReference type="AlphaFoldDB" id="A0A507DQK1"/>
<dbReference type="VEuPathDB" id="FungiDB:SeMB42_g00998"/>
<gene>
    <name evidence="3" type="ORF">SeMB42_g00998</name>
</gene>
<dbReference type="STRING" id="286115.A0A507DQK1"/>
<dbReference type="InterPro" id="IPR000073">
    <property type="entry name" value="AB_hydrolase_1"/>
</dbReference>
<evidence type="ECO:0000313" key="3">
    <source>
        <dbReference type="EMBL" id="TPX53100.1"/>
    </source>
</evidence>
<dbReference type="PANTHER" id="PTHR12277:SF81">
    <property type="entry name" value="PROTEIN ABHD13"/>
    <property type="match status" value="1"/>
</dbReference>
<accession>A0A507DQK1</accession>
<keyword evidence="4" id="KW-1185">Reference proteome</keyword>
<dbReference type="Proteomes" id="UP000317494">
    <property type="component" value="Unassembled WGS sequence"/>
</dbReference>
<protein>
    <recommendedName>
        <fullName evidence="2">AB hydrolase-1 domain-containing protein</fullName>
    </recommendedName>
</protein>
<organism evidence="3 4">
    <name type="scientific">Synchytrium endobioticum</name>
    <dbReference type="NCBI Taxonomy" id="286115"/>
    <lineage>
        <taxon>Eukaryota</taxon>
        <taxon>Fungi</taxon>
        <taxon>Fungi incertae sedis</taxon>
        <taxon>Chytridiomycota</taxon>
        <taxon>Chytridiomycota incertae sedis</taxon>
        <taxon>Chytridiomycetes</taxon>
        <taxon>Synchytriales</taxon>
        <taxon>Synchytriaceae</taxon>
        <taxon>Synchytrium</taxon>
    </lineage>
</organism>